<dbReference type="Gene3D" id="3.30.40.10">
    <property type="entry name" value="Zinc/RING finger domain, C3HC4 (zinc finger)"/>
    <property type="match status" value="1"/>
</dbReference>
<dbReference type="InterPro" id="IPR056512">
    <property type="entry name" value="LIN_N"/>
</dbReference>
<evidence type="ECO:0000256" key="2">
    <source>
        <dbReference type="ARBA" id="ARBA00004906"/>
    </source>
</evidence>
<feature type="repeat" description="WD" evidence="6">
    <location>
        <begin position="1325"/>
        <end position="1359"/>
    </location>
</feature>
<feature type="region of interest" description="Disordered" evidence="7">
    <location>
        <begin position="318"/>
        <end position="420"/>
    </location>
</feature>
<feature type="compositionally biased region" description="Pro residues" evidence="7">
    <location>
        <begin position="323"/>
        <end position="339"/>
    </location>
</feature>
<dbReference type="InterPro" id="IPR003613">
    <property type="entry name" value="Ubox_domain"/>
</dbReference>
<accession>A0A8B8P554</accession>
<dbReference type="InterPro" id="IPR013083">
    <property type="entry name" value="Znf_RING/FYVE/PHD"/>
</dbReference>
<protein>
    <recommendedName>
        <fullName evidence="3">RING-type E3 ubiquitin transferase</fullName>
        <ecNumber evidence="3">2.3.2.27</ecNumber>
    </recommendedName>
</protein>
<dbReference type="Pfam" id="PF04564">
    <property type="entry name" value="U-box"/>
    <property type="match status" value="1"/>
</dbReference>
<dbReference type="PROSITE" id="PS50294">
    <property type="entry name" value="WD_REPEATS_REGION"/>
    <property type="match status" value="2"/>
</dbReference>
<dbReference type="GeneID" id="115740608"/>
<feature type="compositionally biased region" description="Low complexity" evidence="7">
    <location>
        <begin position="340"/>
        <end position="363"/>
    </location>
</feature>
<evidence type="ECO:0000313" key="9">
    <source>
        <dbReference type="Proteomes" id="UP000827889"/>
    </source>
</evidence>
<evidence type="ECO:0000313" key="10">
    <source>
        <dbReference type="RefSeq" id="XP_030529980.2"/>
    </source>
</evidence>
<dbReference type="GO" id="GO:0061630">
    <property type="term" value="F:ubiquitin protein ligase activity"/>
    <property type="evidence" value="ECO:0007669"/>
    <property type="project" value="UniProtKB-EC"/>
</dbReference>
<dbReference type="SUPFAM" id="SSF50978">
    <property type="entry name" value="WD40 repeat-like"/>
    <property type="match status" value="1"/>
</dbReference>
<dbReference type="RefSeq" id="XP_030529980.2">
    <property type="nucleotide sequence ID" value="XM_030674120.2"/>
</dbReference>
<keyword evidence="4" id="KW-0808">Transferase</keyword>
<dbReference type="UniPathway" id="UPA00143"/>
<dbReference type="Gene3D" id="2.130.10.10">
    <property type="entry name" value="YVTN repeat-like/Quinoprotein amine dehydrogenase"/>
    <property type="match status" value="2"/>
</dbReference>
<dbReference type="Pfam" id="PF00400">
    <property type="entry name" value="WD40"/>
    <property type="match status" value="1"/>
</dbReference>
<evidence type="ECO:0000259" key="8">
    <source>
        <dbReference type="PROSITE" id="PS51698"/>
    </source>
</evidence>
<dbReference type="SMART" id="SM00504">
    <property type="entry name" value="Ubox"/>
    <property type="match status" value="1"/>
</dbReference>
<proteinExistence type="predicted"/>
<dbReference type="SUPFAM" id="SSF48371">
    <property type="entry name" value="ARM repeat"/>
    <property type="match status" value="1"/>
</dbReference>
<dbReference type="KEGG" id="rarg:115740608"/>
<evidence type="ECO:0000256" key="7">
    <source>
        <dbReference type="SAM" id="MobiDB-lite"/>
    </source>
</evidence>
<evidence type="ECO:0000256" key="3">
    <source>
        <dbReference type="ARBA" id="ARBA00012483"/>
    </source>
</evidence>
<evidence type="ECO:0000256" key="5">
    <source>
        <dbReference type="ARBA" id="ARBA00022786"/>
    </source>
</evidence>
<organism evidence="9 10">
    <name type="scientific">Rhodamnia argentea</name>
    <dbReference type="NCBI Taxonomy" id="178133"/>
    <lineage>
        <taxon>Eukaryota</taxon>
        <taxon>Viridiplantae</taxon>
        <taxon>Streptophyta</taxon>
        <taxon>Embryophyta</taxon>
        <taxon>Tracheophyta</taxon>
        <taxon>Spermatophyta</taxon>
        <taxon>Magnoliopsida</taxon>
        <taxon>eudicotyledons</taxon>
        <taxon>Gunneridae</taxon>
        <taxon>Pentapetalae</taxon>
        <taxon>rosids</taxon>
        <taxon>malvids</taxon>
        <taxon>Myrtales</taxon>
        <taxon>Myrtaceae</taxon>
        <taxon>Myrtoideae</taxon>
        <taxon>Myrteae</taxon>
        <taxon>Australasian group</taxon>
        <taxon>Rhodamnia</taxon>
    </lineage>
</organism>
<dbReference type="InterPro" id="IPR001680">
    <property type="entry name" value="WD40_rpt"/>
</dbReference>
<dbReference type="InterPro" id="IPR045210">
    <property type="entry name" value="RING-Ubox_PUB"/>
</dbReference>
<dbReference type="InterPro" id="IPR016024">
    <property type="entry name" value="ARM-type_fold"/>
</dbReference>
<feature type="repeat" description="WD" evidence="6">
    <location>
        <begin position="1116"/>
        <end position="1149"/>
    </location>
</feature>
<evidence type="ECO:0000256" key="1">
    <source>
        <dbReference type="ARBA" id="ARBA00000900"/>
    </source>
</evidence>
<reference evidence="10" key="1">
    <citation type="submission" date="2025-08" db="UniProtKB">
        <authorList>
            <consortium name="RefSeq"/>
        </authorList>
    </citation>
    <scope>IDENTIFICATION</scope>
    <source>
        <tissue evidence="10">Leaf</tissue>
    </source>
</reference>
<comment type="pathway">
    <text evidence="2">Protein modification; protein ubiquitination.</text>
</comment>
<dbReference type="SUPFAM" id="SSF57850">
    <property type="entry name" value="RING/U-box"/>
    <property type="match status" value="1"/>
</dbReference>
<dbReference type="SMART" id="SM00320">
    <property type="entry name" value="WD40"/>
    <property type="match status" value="6"/>
</dbReference>
<dbReference type="Proteomes" id="UP000827889">
    <property type="component" value="Chromosome 4"/>
</dbReference>
<keyword evidence="6" id="KW-0853">WD repeat</keyword>
<gene>
    <name evidence="10" type="primary">LOC115740608</name>
</gene>
<dbReference type="GO" id="GO:0016567">
    <property type="term" value="P:protein ubiquitination"/>
    <property type="evidence" value="ECO:0007669"/>
    <property type="project" value="UniProtKB-UniPathway"/>
</dbReference>
<feature type="domain" description="U-box" evidence="8">
    <location>
        <begin position="417"/>
        <end position="492"/>
    </location>
</feature>
<dbReference type="Pfam" id="PF23628">
    <property type="entry name" value="ARM_LIN_C"/>
    <property type="match status" value="1"/>
</dbReference>
<keyword evidence="9" id="KW-1185">Reference proteome</keyword>
<dbReference type="Pfam" id="PF23654">
    <property type="entry name" value="ARM_LIN_2nd"/>
    <property type="match status" value="1"/>
</dbReference>
<dbReference type="PANTHER" id="PTHR47446">
    <property type="entry name" value="RING-TYPE E3 UBIQUITIN TRANSFERASE"/>
    <property type="match status" value="1"/>
</dbReference>
<comment type="catalytic activity">
    <reaction evidence="1">
        <text>S-ubiquitinyl-[E2 ubiquitin-conjugating enzyme]-L-cysteine + [acceptor protein]-L-lysine = [E2 ubiquitin-conjugating enzyme]-L-cysteine + N(6)-ubiquitinyl-[acceptor protein]-L-lysine.</text>
        <dbReference type="EC" id="2.3.2.27"/>
    </reaction>
</comment>
<dbReference type="EC" id="2.3.2.27" evidence="3"/>
<keyword evidence="5" id="KW-0833">Ubl conjugation pathway</keyword>
<dbReference type="InterPro" id="IPR011989">
    <property type="entry name" value="ARM-like"/>
</dbReference>
<dbReference type="PROSITE" id="PS50082">
    <property type="entry name" value="WD_REPEATS_2"/>
    <property type="match status" value="2"/>
</dbReference>
<dbReference type="InterPro" id="IPR015943">
    <property type="entry name" value="WD40/YVTN_repeat-like_dom_sf"/>
</dbReference>
<dbReference type="InterPro" id="IPR055566">
    <property type="entry name" value="ARM_LIN"/>
</dbReference>
<name>A0A8B8P554_9MYRT</name>
<dbReference type="InterPro" id="IPR052858">
    <property type="entry name" value="E3_ubiquitin-ligase_LIN"/>
</dbReference>
<feature type="compositionally biased region" description="Basic and acidic residues" evidence="7">
    <location>
        <begin position="258"/>
        <end position="268"/>
    </location>
</feature>
<sequence length="1359" mass="149225">MTTAATTAVPSEILRLSTAFLSEALSQPELRHRLFSAFRRNLPQPSPLLRPLSLASETLENAISTANPSVRSSSLHLAEKLLLSQPGSSFSSFLLSLIYSLCGRPLDAALRLVDVFSSDPSLARSEIAPAIFEDLFLVHLIPVLEWFNDQRSKIMADAGPVHFASHVNDDSSCDVSVVLPCTKVLSKMSGDQAGKLKELESNYERVIDANCAVFSRYFREVLESGDGGKTVNPPPVVVEKRGRVDALEEEEEEEETAEDRTAESEEMGFHHGRYNPIWAEADRSVEYYSIGGSSSSSSNPPSYPQRVSATSLATVATLRSQKRPPPAIRSTPFPPPPPTSTSDSEASSSSSDRDGSAAGASSESEAEDEERNRSMALFEPRKDHPQQQRQSIPEEPSCTPGQLMAESENPPGGGKHTLPKDFVCPITSNLFDDPVTLETGQTYERRAIQEWLDRGNSTCPITRQKLQSTQLPKTNYVLKRLIASWQEQNPGALLDKSQSYSPEISLIAKPMMHSISPNSVISQASLDGTVGELRRNINKLCMSEILEESEMAVLQIKQFWQEASLQINIVNMLSRPPVINGFVEVLFNSVDTRVLRATVLLLCELGSREKSVVHTLTQVDSDVDGIVALLKKGLLEAVVLIYLLRPSAISLIEMDIIDSLLAVIKKSPDELMSMCLKPRTASVLLLRQILGGCQENMAAAMTSKVVSAGIIDSIIGSLEAEWSEERVAAVAVLSKCMKEDGKCRNMIADKAELAPVLESFIGAADAERFEIIRFLSELVRLNRRTFNEQVLHIIKDEGAFSTMHTFLNYLQTALQDQCPVVAGLLLQLDLLAEPRKMSIYREEAIDTLISCLKNTDFPAAQMAAAETIMSLQGRFSVSGKPLTRAFLLKRAGLEKRYRTVMRMEHLGNSNVEFEESRREEEKAADDWERKVAYALVSHEFGLLFEALAEGLKSRYADLCSACFVSATWLSHMLSILPDTGIRGAARVCLLKRFLQIFKSAKDVEDKALSMLALNSFIQDAEGLRDLAPSMKDVLKGLRELKKHSPFAFEMLKVLSEGSESSADLWNHKDLVQVDCSHNGEVLSIVCYKDIIFSGHSDGTIKVWTGRGSILHQVQEVREHTKAVTSLVVSQTGEELYSGSLDKTTKVWSIGDDALHCAQVHDMRDQVHNLVVANSIACFIPQGAGVKVHSWNGGSKLLNPNKYIKCLSLVQGKLYCGCHDSSIQEIDLASGTLNSIQSGSRKLLSKGHPIHALQLHSGLIYSASSSLDGAAVKMWSASNYELVGTLPSTADVRAIAVSSDLVYLGCKGGVVEVWCKERHQRVDTLQSGTNAKIHCMALNGDEEFLVIGTSDGRIQAWGLS</sequence>
<dbReference type="PROSITE" id="PS51698">
    <property type="entry name" value="U_BOX"/>
    <property type="match status" value="1"/>
</dbReference>
<dbReference type="InterPro" id="IPR036322">
    <property type="entry name" value="WD40_repeat_dom_sf"/>
</dbReference>
<dbReference type="Gene3D" id="1.25.10.10">
    <property type="entry name" value="Leucine-rich Repeat Variant"/>
    <property type="match status" value="1"/>
</dbReference>
<evidence type="ECO:0000256" key="4">
    <source>
        <dbReference type="ARBA" id="ARBA00022679"/>
    </source>
</evidence>
<feature type="compositionally biased region" description="Acidic residues" evidence="7">
    <location>
        <begin position="247"/>
        <end position="257"/>
    </location>
</feature>
<evidence type="ECO:0000256" key="6">
    <source>
        <dbReference type="PROSITE-ProRule" id="PRU00221"/>
    </source>
</evidence>
<feature type="region of interest" description="Disordered" evidence="7">
    <location>
        <begin position="228"/>
        <end position="268"/>
    </location>
</feature>
<dbReference type="InterPro" id="IPR056514">
    <property type="entry name" value="ARM_LIN_2nd"/>
</dbReference>
<dbReference type="PANTHER" id="PTHR47446:SF2">
    <property type="entry name" value="RING-TYPE E3 UBIQUITIN TRANSFERASE"/>
    <property type="match status" value="1"/>
</dbReference>
<dbReference type="Pfam" id="PF23568">
    <property type="entry name" value="ARM_LIN"/>
    <property type="match status" value="1"/>
</dbReference>
<dbReference type="CDD" id="cd16664">
    <property type="entry name" value="RING-Ubox_PUB"/>
    <property type="match status" value="1"/>
</dbReference>